<name>X1HW65_9ZZZZ</name>
<accession>X1HW65</accession>
<dbReference type="EMBL" id="BARU01018571">
    <property type="protein sequence ID" value="GAH58054.1"/>
    <property type="molecule type" value="Genomic_DNA"/>
</dbReference>
<protein>
    <submittedName>
        <fullName evidence="1">Uncharacterized protein</fullName>
    </submittedName>
</protein>
<evidence type="ECO:0000313" key="1">
    <source>
        <dbReference type="EMBL" id="GAH58054.1"/>
    </source>
</evidence>
<organism evidence="1">
    <name type="scientific">marine sediment metagenome</name>
    <dbReference type="NCBI Taxonomy" id="412755"/>
    <lineage>
        <taxon>unclassified sequences</taxon>
        <taxon>metagenomes</taxon>
        <taxon>ecological metagenomes</taxon>
    </lineage>
</organism>
<sequence>MINMNIKLTLFYTNLEWKAVKEILPLLEKVGSVFDLEIEKKEIKKFGEKKLKSTILWSLSISKRIKIHQTRRTKSLYTQLVVFLDNKPFTFYPQGYGREKITIKQFLEGLIKGRVLCLHEATELEKNLKRKE</sequence>
<reference evidence="1" key="1">
    <citation type="journal article" date="2014" name="Front. Microbiol.">
        <title>High frequency of phylogenetically diverse reductive dehalogenase-homologous genes in deep subseafloor sedimentary metagenomes.</title>
        <authorList>
            <person name="Kawai M."/>
            <person name="Futagami T."/>
            <person name="Toyoda A."/>
            <person name="Takaki Y."/>
            <person name="Nishi S."/>
            <person name="Hori S."/>
            <person name="Arai W."/>
            <person name="Tsubouchi T."/>
            <person name="Morono Y."/>
            <person name="Uchiyama I."/>
            <person name="Ito T."/>
            <person name="Fujiyama A."/>
            <person name="Inagaki F."/>
            <person name="Takami H."/>
        </authorList>
    </citation>
    <scope>NUCLEOTIDE SEQUENCE</scope>
    <source>
        <strain evidence="1">Expedition CK06-06</strain>
    </source>
</reference>
<proteinExistence type="predicted"/>
<gene>
    <name evidence="1" type="ORF">S03H2_30686</name>
</gene>
<dbReference type="AlphaFoldDB" id="X1HW65"/>
<comment type="caution">
    <text evidence="1">The sequence shown here is derived from an EMBL/GenBank/DDBJ whole genome shotgun (WGS) entry which is preliminary data.</text>
</comment>